<keyword evidence="1" id="KW-0805">Transcription regulation</keyword>
<dbReference type="Pfam" id="PF13411">
    <property type="entry name" value="MerR_1"/>
    <property type="match status" value="1"/>
</dbReference>
<organism evidence="6 7">
    <name type="scientific">Paraburkholderia silviterrae</name>
    <dbReference type="NCBI Taxonomy" id="2528715"/>
    <lineage>
        <taxon>Bacteria</taxon>
        <taxon>Pseudomonadati</taxon>
        <taxon>Pseudomonadota</taxon>
        <taxon>Betaproteobacteria</taxon>
        <taxon>Burkholderiales</taxon>
        <taxon>Burkholderiaceae</taxon>
        <taxon>Paraburkholderia</taxon>
    </lineage>
</organism>
<dbReference type="InterPro" id="IPR000551">
    <property type="entry name" value="MerR-type_HTH_dom"/>
</dbReference>
<evidence type="ECO:0000256" key="2">
    <source>
        <dbReference type="ARBA" id="ARBA00023125"/>
    </source>
</evidence>
<dbReference type="PROSITE" id="PS00552">
    <property type="entry name" value="HTH_MERR_1"/>
    <property type="match status" value="1"/>
</dbReference>
<dbReference type="InterPro" id="IPR009061">
    <property type="entry name" value="DNA-bd_dom_put_sf"/>
</dbReference>
<dbReference type="PANTHER" id="PTHR30204">
    <property type="entry name" value="REDOX-CYCLING DRUG-SENSING TRANSCRIPTIONAL ACTIVATOR SOXR"/>
    <property type="match status" value="1"/>
</dbReference>
<sequence length="154" mass="17115">MKIGELAARTGIAASAIRFYEQSGLLPPASRGANGYRIYDEAAEERLRQIQLAQRLGFSLEDMRASVEQIQGFSKEGLLERIEQRLHEIDALRVRLDEQRTALLGVREALEAEWAAGRCFKVERLETPAPAAAKRRSEKRAPAQRGSAARARGA</sequence>
<dbReference type="AlphaFoldDB" id="A0A4R5M7B9"/>
<feature type="domain" description="HTH merR-type" evidence="5">
    <location>
        <begin position="1"/>
        <end position="69"/>
    </location>
</feature>
<dbReference type="PROSITE" id="PS50937">
    <property type="entry name" value="HTH_MERR_2"/>
    <property type="match status" value="1"/>
</dbReference>
<reference evidence="6 7" key="1">
    <citation type="submission" date="2019-03" db="EMBL/GenBank/DDBJ databases">
        <title>Paraburkholderia sp. 4M-K11, isolated from subtropical forest soil.</title>
        <authorList>
            <person name="Gao Z.-H."/>
            <person name="Qiu L.-H."/>
        </authorList>
    </citation>
    <scope>NUCLEOTIDE SEQUENCE [LARGE SCALE GENOMIC DNA]</scope>
    <source>
        <strain evidence="6 7">4M-K11</strain>
    </source>
</reference>
<gene>
    <name evidence="6" type="ORF">EYW47_19175</name>
</gene>
<dbReference type="EMBL" id="SMRP01000009">
    <property type="protein sequence ID" value="TDG22014.1"/>
    <property type="molecule type" value="Genomic_DNA"/>
</dbReference>
<proteinExistence type="predicted"/>
<evidence type="ECO:0000256" key="1">
    <source>
        <dbReference type="ARBA" id="ARBA00023015"/>
    </source>
</evidence>
<comment type="caution">
    <text evidence="6">The sequence shown here is derived from an EMBL/GenBank/DDBJ whole genome shotgun (WGS) entry which is preliminary data.</text>
</comment>
<keyword evidence="2" id="KW-0238">DNA-binding</keyword>
<dbReference type="RefSeq" id="WP_133196414.1">
    <property type="nucleotide sequence ID" value="NZ_JBHUCW010000037.1"/>
</dbReference>
<dbReference type="InterPro" id="IPR047057">
    <property type="entry name" value="MerR_fam"/>
</dbReference>
<feature type="region of interest" description="Disordered" evidence="4">
    <location>
        <begin position="129"/>
        <end position="154"/>
    </location>
</feature>
<protein>
    <submittedName>
        <fullName evidence="6">MerR family transcriptional regulator</fullName>
    </submittedName>
</protein>
<accession>A0A4R5M7B9</accession>
<dbReference type="SUPFAM" id="SSF46955">
    <property type="entry name" value="Putative DNA-binding domain"/>
    <property type="match status" value="1"/>
</dbReference>
<dbReference type="GO" id="GO:0003700">
    <property type="term" value="F:DNA-binding transcription factor activity"/>
    <property type="evidence" value="ECO:0007669"/>
    <property type="project" value="InterPro"/>
</dbReference>
<evidence type="ECO:0000256" key="4">
    <source>
        <dbReference type="SAM" id="MobiDB-lite"/>
    </source>
</evidence>
<dbReference type="PANTHER" id="PTHR30204:SF94">
    <property type="entry name" value="HEAVY METAL-DEPENDENT TRANSCRIPTIONAL REGULATOR HI_0293-RELATED"/>
    <property type="match status" value="1"/>
</dbReference>
<evidence type="ECO:0000259" key="5">
    <source>
        <dbReference type="PROSITE" id="PS50937"/>
    </source>
</evidence>
<dbReference type="OrthoDB" id="5297305at2"/>
<evidence type="ECO:0000313" key="7">
    <source>
        <dbReference type="Proteomes" id="UP000295722"/>
    </source>
</evidence>
<feature type="compositionally biased region" description="Low complexity" evidence="4">
    <location>
        <begin position="143"/>
        <end position="154"/>
    </location>
</feature>
<dbReference type="Gene3D" id="1.10.1660.10">
    <property type="match status" value="1"/>
</dbReference>
<name>A0A4R5M7B9_9BURK</name>
<keyword evidence="3" id="KW-0804">Transcription</keyword>
<dbReference type="Proteomes" id="UP000295722">
    <property type="component" value="Unassembled WGS sequence"/>
</dbReference>
<dbReference type="SMART" id="SM00422">
    <property type="entry name" value="HTH_MERR"/>
    <property type="match status" value="1"/>
</dbReference>
<evidence type="ECO:0000256" key="3">
    <source>
        <dbReference type="ARBA" id="ARBA00023163"/>
    </source>
</evidence>
<dbReference type="PRINTS" id="PR00040">
    <property type="entry name" value="HTHMERR"/>
</dbReference>
<keyword evidence="7" id="KW-1185">Reference proteome</keyword>
<dbReference type="GO" id="GO:0003677">
    <property type="term" value="F:DNA binding"/>
    <property type="evidence" value="ECO:0007669"/>
    <property type="project" value="UniProtKB-KW"/>
</dbReference>
<evidence type="ECO:0000313" key="6">
    <source>
        <dbReference type="EMBL" id="TDG22014.1"/>
    </source>
</evidence>